<dbReference type="STRING" id="706587.Desti_2742"/>
<dbReference type="SUPFAM" id="SSF75138">
    <property type="entry name" value="HprK N-terminal domain-like"/>
    <property type="match status" value="1"/>
</dbReference>
<dbReference type="HOGENOM" id="CLU_140224_0_0_7"/>
<proteinExistence type="predicted"/>
<comment type="subunit">
    <text evidence="1">Homohexamer.</text>
</comment>
<dbReference type="OrthoDB" id="9800390at2"/>
<sequence>MKIREIVQILSGRIILENHELAEDIPRGGAADLMSDVLAFGCEGMVLMTGLTNPQVVRTAEMAGISLIVFVRDKTPPMETIDLARDSGMTLISTGYTMYEACGRLYQAGLPGLGRVKIQDNSW</sequence>
<name>I4C777_DESTA</name>
<dbReference type="KEGG" id="dti:Desti_2742"/>
<keyword evidence="3" id="KW-1185">Reference proteome</keyword>
<accession>I4C777</accession>
<reference evidence="3" key="1">
    <citation type="submission" date="2012-06" db="EMBL/GenBank/DDBJ databases">
        <title>Complete sequence of chromosome of Desulfomonile tiedjei DSM 6799.</title>
        <authorList>
            <person name="Lucas S."/>
            <person name="Copeland A."/>
            <person name="Lapidus A."/>
            <person name="Glavina del Rio T."/>
            <person name="Dalin E."/>
            <person name="Tice H."/>
            <person name="Bruce D."/>
            <person name="Goodwin L."/>
            <person name="Pitluck S."/>
            <person name="Peters L."/>
            <person name="Ovchinnikova G."/>
            <person name="Zeytun A."/>
            <person name="Lu M."/>
            <person name="Kyrpides N."/>
            <person name="Mavromatis K."/>
            <person name="Ivanova N."/>
            <person name="Brettin T."/>
            <person name="Detter J.C."/>
            <person name="Han C."/>
            <person name="Larimer F."/>
            <person name="Land M."/>
            <person name="Hauser L."/>
            <person name="Markowitz V."/>
            <person name="Cheng J.-F."/>
            <person name="Hugenholtz P."/>
            <person name="Woyke T."/>
            <person name="Wu D."/>
            <person name="Spring S."/>
            <person name="Schroeder M."/>
            <person name="Brambilla E."/>
            <person name="Klenk H.-P."/>
            <person name="Eisen J.A."/>
        </authorList>
    </citation>
    <scope>NUCLEOTIDE SEQUENCE [LARGE SCALE GENOMIC DNA]</scope>
    <source>
        <strain evidence="3">ATCC 49306 / DSM 6799 / DCB-1</strain>
    </source>
</reference>
<dbReference type="eggNOG" id="COG4109">
    <property type="taxonomic scope" value="Bacteria"/>
</dbReference>
<dbReference type="Gene3D" id="3.40.1390.20">
    <property type="entry name" value="HprK N-terminal domain-like"/>
    <property type="match status" value="1"/>
</dbReference>
<dbReference type="RefSeq" id="WP_014810557.1">
    <property type="nucleotide sequence ID" value="NC_018025.1"/>
</dbReference>
<gene>
    <name evidence="2" type="ordered locus">Desti_2742</name>
</gene>
<dbReference type="AlphaFoldDB" id="I4C777"/>
<organism evidence="2 3">
    <name type="scientific">Desulfomonile tiedjei (strain ATCC 49306 / DSM 6799 / DCB-1)</name>
    <dbReference type="NCBI Taxonomy" id="706587"/>
    <lineage>
        <taxon>Bacteria</taxon>
        <taxon>Pseudomonadati</taxon>
        <taxon>Thermodesulfobacteriota</taxon>
        <taxon>Desulfomonilia</taxon>
        <taxon>Desulfomonilales</taxon>
        <taxon>Desulfomonilaceae</taxon>
        <taxon>Desulfomonile</taxon>
    </lineage>
</organism>
<dbReference type="EMBL" id="CP003360">
    <property type="protein sequence ID" value="AFM25418.1"/>
    <property type="molecule type" value="Genomic_DNA"/>
</dbReference>
<protein>
    <submittedName>
        <fullName evidence="2">DRTGG domain-containing protein</fullName>
    </submittedName>
</protein>
<evidence type="ECO:0000313" key="2">
    <source>
        <dbReference type="EMBL" id="AFM25418.1"/>
    </source>
</evidence>
<evidence type="ECO:0000313" key="3">
    <source>
        <dbReference type="Proteomes" id="UP000006055"/>
    </source>
</evidence>
<evidence type="ECO:0000256" key="1">
    <source>
        <dbReference type="ARBA" id="ARBA00011643"/>
    </source>
</evidence>
<dbReference type="Proteomes" id="UP000006055">
    <property type="component" value="Chromosome"/>
</dbReference>
<dbReference type="InterPro" id="IPR028979">
    <property type="entry name" value="Ser_kin/Pase_Hpr-like_N_sf"/>
</dbReference>